<protein>
    <submittedName>
        <fullName evidence="1">Uncharacterized protein</fullName>
    </submittedName>
</protein>
<sequence length="282" mass="31670">MRRAMSLIIVGTSLIFSCRSDSAKTTDEKQDAAIARRPDALKVDTAIFAVYNLSPHIIGIAIELNNFPPNTIDSAFNAIAFRDSAVLFTSQPDAVAPGLYKPCPDCIVVDTTGPYIIEKNKELEKAIRQKIPNGMYLYGTNGIKKFRYQDVLYAIDECMSNVVILTVAPQDTAGIGKPLLASYQQLPLHYNKNYQQIDKSIAQWLKTQPDDYPNMNYVPTKTFADLDSLYFTYTDNFTMTDGDRNNERMYFFPSRTIFKKVANDSLTVFWGAGLDLFGIPCD</sequence>
<name>W0F4N0_9BACT</name>
<dbReference type="STRING" id="929713.NIASO_19165"/>
<dbReference type="EMBL" id="CP007035">
    <property type="protein sequence ID" value="AHF18035.1"/>
    <property type="molecule type" value="Genomic_DNA"/>
</dbReference>
<organism evidence="1 2">
    <name type="scientific">Niabella soli DSM 19437</name>
    <dbReference type="NCBI Taxonomy" id="929713"/>
    <lineage>
        <taxon>Bacteria</taxon>
        <taxon>Pseudomonadati</taxon>
        <taxon>Bacteroidota</taxon>
        <taxon>Chitinophagia</taxon>
        <taxon>Chitinophagales</taxon>
        <taxon>Chitinophagaceae</taxon>
        <taxon>Niabella</taxon>
    </lineage>
</organism>
<dbReference type="HOGENOM" id="CLU_986350_0_0_10"/>
<reference evidence="1 2" key="1">
    <citation type="submission" date="2013-12" db="EMBL/GenBank/DDBJ databases">
        <authorList>
            <consortium name="DOE Joint Genome Institute"/>
            <person name="Eisen J."/>
            <person name="Huntemann M."/>
            <person name="Han J."/>
            <person name="Chen A."/>
            <person name="Kyrpides N."/>
            <person name="Mavromatis K."/>
            <person name="Markowitz V."/>
            <person name="Palaniappan K."/>
            <person name="Ivanova N."/>
            <person name="Schaumberg A."/>
            <person name="Pati A."/>
            <person name="Liolios K."/>
            <person name="Nordberg H.P."/>
            <person name="Cantor M.N."/>
            <person name="Hua S.X."/>
            <person name="Woyke T."/>
        </authorList>
    </citation>
    <scope>NUCLEOTIDE SEQUENCE [LARGE SCALE GENOMIC DNA]</scope>
    <source>
        <strain evidence="2">DSM 19437</strain>
    </source>
</reference>
<dbReference type="PROSITE" id="PS51257">
    <property type="entry name" value="PROKAR_LIPOPROTEIN"/>
    <property type="match status" value="1"/>
</dbReference>
<gene>
    <name evidence="1" type="ORF">NIASO_19165</name>
</gene>
<evidence type="ECO:0000313" key="2">
    <source>
        <dbReference type="Proteomes" id="UP000003586"/>
    </source>
</evidence>
<dbReference type="Proteomes" id="UP000003586">
    <property type="component" value="Chromosome"/>
</dbReference>
<proteinExistence type="predicted"/>
<dbReference type="KEGG" id="nso:NIASO_19165"/>
<evidence type="ECO:0000313" key="1">
    <source>
        <dbReference type="EMBL" id="AHF18035.1"/>
    </source>
</evidence>
<keyword evidence="2" id="KW-1185">Reference proteome</keyword>
<accession>W0F4N0</accession>
<dbReference type="AlphaFoldDB" id="W0F4N0"/>